<evidence type="ECO:0000256" key="4">
    <source>
        <dbReference type="ARBA" id="ARBA00023004"/>
    </source>
</evidence>
<dbReference type="PANTHER" id="PTHR43183">
    <property type="entry name" value="HYPOTHETICAL DIHYDROXYACID DEHYDRATASE (EUROFUNG)-RELATED"/>
    <property type="match status" value="1"/>
</dbReference>
<protein>
    <submittedName>
        <fullName evidence="10">Xylonate dehydratase</fullName>
        <ecNumber evidence="10">4.2.1.82</ecNumber>
    </submittedName>
</protein>
<keyword evidence="3" id="KW-0479">Metal-binding</keyword>
<dbReference type="AlphaFoldDB" id="A0A7U9H850"/>
<feature type="domain" description="Dihydroxy-acid/6-phosphogluconate dehydratase N-terminal" evidence="8">
    <location>
        <begin position="47"/>
        <end position="358"/>
    </location>
</feature>
<feature type="domain" description="Dihydroxy-acid/6-phosphogluconate dehydratase C-terminal" evidence="9">
    <location>
        <begin position="371"/>
        <end position="573"/>
    </location>
</feature>
<keyword evidence="7" id="KW-0100">Branched-chain amino acid biosynthesis</keyword>
<dbReference type="GO" id="GO:0051537">
    <property type="term" value="F:2 iron, 2 sulfur cluster binding"/>
    <property type="evidence" value="ECO:0007669"/>
    <property type="project" value="UniProtKB-KW"/>
</dbReference>
<dbReference type="SUPFAM" id="SSF52016">
    <property type="entry name" value="LeuD/IlvD-like"/>
    <property type="match status" value="1"/>
</dbReference>
<name>A0A7U9H850_STRLI</name>
<organism evidence="10 11">
    <name type="scientific">Streptomyces lividans 1326</name>
    <dbReference type="NCBI Taxonomy" id="1200984"/>
    <lineage>
        <taxon>Bacteria</taxon>
        <taxon>Bacillati</taxon>
        <taxon>Actinomycetota</taxon>
        <taxon>Actinomycetes</taxon>
        <taxon>Kitasatosporales</taxon>
        <taxon>Streptomycetaceae</taxon>
        <taxon>Streptomyces</taxon>
    </lineage>
</organism>
<keyword evidence="2" id="KW-0001">2Fe-2S</keyword>
<evidence type="ECO:0000256" key="6">
    <source>
        <dbReference type="ARBA" id="ARBA00023239"/>
    </source>
</evidence>
<dbReference type="PROSITE" id="PS00886">
    <property type="entry name" value="ILVD_EDD_1"/>
    <property type="match status" value="1"/>
</dbReference>
<evidence type="ECO:0000256" key="2">
    <source>
        <dbReference type="ARBA" id="ARBA00022714"/>
    </source>
</evidence>
<evidence type="ECO:0000313" key="10">
    <source>
        <dbReference type="EMBL" id="EOY45013.1"/>
    </source>
</evidence>
<keyword evidence="4" id="KW-0408">Iron</keyword>
<dbReference type="RefSeq" id="WP_003978528.1">
    <property type="nucleotide sequence ID" value="NZ_CM001889.1"/>
</dbReference>
<dbReference type="SUPFAM" id="SSF143975">
    <property type="entry name" value="IlvD/EDD N-terminal domain-like"/>
    <property type="match status" value="1"/>
</dbReference>
<dbReference type="PANTHER" id="PTHR43183:SF1">
    <property type="entry name" value="HYPOTHETICAL DIHYDROXY-ACID DEHYDRATASE (EUROFUNG)-RELATED"/>
    <property type="match status" value="1"/>
</dbReference>
<evidence type="ECO:0000256" key="7">
    <source>
        <dbReference type="ARBA" id="ARBA00023304"/>
    </source>
</evidence>
<dbReference type="GO" id="GO:0009082">
    <property type="term" value="P:branched-chain amino acid biosynthetic process"/>
    <property type="evidence" value="ECO:0007669"/>
    <property type="project" value="UniProtKB-KW"/>
</dbReference>
<evidence type="ECO:0000259" key="9">
    <source>
        <dbReference type="Pfam" id="PF24877"/>
    </source>
</evidence>
<dbReference type="Proteomes" id="UP000014062">
    <property type="component" value="Chromosome"/>
</dbReference>
<dbReference type="InterPro" id="IPR056740">
    <property type="entry name" value="ILV_EDD_C"/>
</dbReference>
<dbReference type="InterPro" id="IPR052352">
    <property type="entry name" value="Sugar_Degrad_Dehydratases"/>
</dbReference>
<comment type="similarity">
    <text evidence="1">Belongs to the IlvD/Edd family.</text>
</comment>
<sequence length="596" mass="63254">MSQTESAPAGLRSRAWWDNSANPEMTALYLERFLNYGLTAAELQSGRPIIGIAQTGNDLVPCNRHHLGLADRVKDGVRDGGGIPFEFPVHPLQETGKRPTAALDRNLAYLGLVEVLHGYPLDGVVLTTGCDKTTPACLMAAATVNLPAIVLSGGPMLNGYHNGMRTGSGLVIWQSKRLLAAGEIDYDEYMARVTASAPSIGHCNTMGTALSMNSLAEALGMSLPGCAAIPAPLAERAQMAYDTGRRAVAVVREDLTPRKVMTREAFENAIVVASAIAASTNAPIHVNAIARHVGVDLSNQDWQRVGRDIPVLVNLAPAGEYLGEDFHRAGGVPAVMRSLLAAGHLHGDAVTVSGATVAGNLEGVPSADPAVIRPLDDPVTARGGLLVMSGNLFDSAIMKTSVITDGFRSRRLPGPEGSSVFEFRAIVFDGPEDYHARIEDPALDIDQDCILVIRYTGPVGYPGSAEVVNMELPASLSRRGLTALPALGDGRQSGTSDAPSILNASPEAAVGGNLAILRTGDRIRVDLDRARVDVLLPDEEIAERRARHEPPALENQTPWQEIYRATVGQLDSGGCLELAVSYQDLVHTKGIPRDSH</sequence>
<gene>
    <name evidence="10" type="ORF">SLI_0294</name>
</gene>
<accession>A0A7U9H850</accession>
<dbReference type="Pfam" id="PF00920">
    <property type="entry name" value="ILVD_EDD_N"/>
    <property type="match status" value="1"/>
</dbReference>
<dbReference type="InterPro" id="IPR042096">
    <property type="entry name" value="Dihydro-acid_dehy_C"/>
</dbReference>
<evidence type="ECO:0000256" key="1">
    <source>
        <dbReference type="ARBA" id="ARBA00006486"/>
    </source>
</evidence>
<reference evidence="11" key="1">
    <citation type="journal article" date="2013" name="Genome Biol. Evol.">
        <title>The genome sequence of Streptomyces lividans 66 reveals a novel tRNA-dependent peptide biosynthetic system within a metal-related genomic island.</title>
        <authorList>
            <person name="Cruz-Morales P."/>
            <person name="Vijgenboom E."/>
            <person name="Iruegas-Bocardo F."/>
            <person name="Girard G."/>
            <person name="Yanez-Guerra L.A."/>
            <person name="Ramos-Aboites H.E."/>
            <person name="Pernodet J.L."/>
            <person name="Anne J."/>
            <person name="van Wezel G.P."/>
            <person name="Barona-Gomez F."/>
        </authorList>
    </citation>
    <scope>NUCLEOTIDE SEQUENCE [LARGE SCALE GENOMIC DNA]</scope>
    <source>
        <strain evidence="11">1326</strain>
    </source>
</reference>
<evidence type="ECO:0000256" key="3">
    <source>
        <dbReference type="ARBA" id="ARBA00022723"/>
    </source>
</evidence>
<evidence type="ECO:0000313" key="11">
    <source>
        <dbReference type="Proteomes" id="UP000014062"/>
    </source>
</evidence>
<proteinExistence type="inferred from homology"/>
<dbReference type="EMBL" id="CM001889">
    <property type="protein sequence ID" value="EOY45013.1"/>
    <property type="molecule type" value="Genomic_DNA"/>
</dbReference>
<dbReference type="GO" id="GO:0050401">
    <property type="term" value="F:xylonate dehydratase activity"/>
    <property type="evidence" value="ECO:0007669"/>
    <property type="project" value="UniProtKB-EC"/>
</dbReference>
<keyword evidence="6 10" id="KW-0456">Lyase</keyword>
<dbReference type="GO" id="GO:0046872">
    <property type="term" value="F:metal ion binding"/>
    <property type="evidence" value="ECO:0007669"/>
    <property type="project" value="UniProtKB-KW"/>
</dbReference>
<evidence type="ECO:0000256" key="5">
    <source>
        <dbReference type="ARBA" id="ARBA00023014"/>
    </source>
</evidence>
<dbReference type="Pfam" id="PF24877">
    <property type="entry name" value="ILV_EDD_C"/>
    <property type="match status" value="1"/>
</dbReference>
<dbReference type="NCBIfam" id="NF009560">
    <property type="entry name" value="PRK13017.1"/>
    <property type="match status" value="1"/>
</dbReference>
<evidence type="ECO:0000259" key="8">
    <source>
        <dbReference type="Pfam" id="PF00920"/>
    </source>
</evidence>
<keyword evidence="7" id="KW-0028">Amino-acid biosynthesis</keyword>
<dbReference type="InterPro" id="IPR020558">
    <property type="entry name" value="DiOHA_6PGluconate_deHydtase_CS"/>
</dbReference>
<dbReference type="NCBIfam" id="NF004784">
    <property type="entry name" value="PRK06131.1"/>
    <property type="match status" value="1"/>
</dbReference>
<dbReference type="EC" id="4.2.1.82" evidence="10"/>
<dbReference type="Gene3D" id="3.50.30.80">
    <property type="entry name" value="IlvD/EDD C-terminal domain-like"/>
    <property type="match status" value="1"/>
</dbReference>
<dbReference type="InterPro" id="IPR000581">
    <property type="entry name" value="ILV_EDD_N"/>
</dbReference>
<keyword evidence="5" id="KW-0411">Iron-sulfur</keyword>
<dbReference type="InterPro" id="IPR037237">
    <property type="entry name" value="IlvD/EDD_N"/>
</dbReference>